<dbReference type="EMBL" id="CP032869">
    <property type="protein sequence ID" value="AYL94266.1"/>
    <property type="molecule type" value="Genomic_DNA"/>
</dbReference>
<organism evidence="2 3">
    <name type="scientific">Mucilaginibacter celer</name>
    <dbReference type="NCBI Taxonomy" id="2305508"/>
    <lineage>
        <taxon>Bacteria</taxon>
        <taxon>Pseudomonadati</taxon>
        <taxon>Bacteroidota</taxon>
        <taxon>Sphingobacteriia</taxon>
        <taxon>Sphingobacteriales</taxon>
        <taxon>Sphingobacteriaceae</taxon>
        <taxon>Mucilaginibacter</taxon>
    </lineage>
</organism>
<evidence type="ECO:0000313" key="2">
    <source>
        <dbReference type="EMBL" id="AYL94266.1"/>
    </source>
</evidence>
<dbReference type="InterPro" id="IPR048551">
    <property type="entry name" value="DACNV"/>
</dbReference>
<evidence type="ECO:0000259" key="1">
    <source>
        <dbReference type="Pfam" id="PF21751"/>
    </source>
</evidence>
<dbReference type="OrthoDB" id="733084at2"/>
<proteinExistence type="predicted"/>
<dbReference type="RefSeq" id="WP_119407986.1">
    <property type="nucleotide sequence ID" value="NZ_CP032869.1"/>
</dbReference>
<dbReference type="Proteomes" id="UP000270046">
    <property type="component" value="Chromosome"/>
</dbReference>
<protein>
    <recommendedName>
        <fullName evidence="1">Probable sensor domain-containing protein</fullName>
    </recommendedName>
</protein>
<sequence length="443" mass="50850">MKKATPADLGRFTSQTINHSKHIYFPPPESVIIELMETLYFASMQSEEGELIKVNVTFLDPEAPKGDSRVKEPLDNWKLSRFEKPIPMEIKNVVKLSKAADPWSSSLAVYFDAEEKPWIMGLVDQAVHIQRFFNHEDRNKPALPGVFQVQVTGVGIMSVIFDYELIATIRQNVLVTRFSDVLKYGQISRAILADTMPLKKRLAKYMRKNFNRTNFKEWEREIENTWRDTISRILIQIRNYHHGGAVLITDQTDGLDVKYKMPYPRLAQAIRHALEWSMGSAMYNQDFLQYPDEPIDQDTFFESELTKHQLNTAGNELKGAIRFLASQSCVDGLVLLNHQLEGIGFGVVISEIALPDFVYHSENNEAKPGKLIPRAPDTLGTRHRSMMSFCWKDPQAIGFVVSQDGDIRAFKRVDDQLVMWENIKTQKYLKSKNILNDKIPVIL</sequence>
<feature type="domain" description="Probable sensor" evidence="1">
    <location>
        <begin position="27"/>
        <end position="123"/>
    </location>
</feature>
<dbReference type="AlphaFoldDB" id="A0A494VHP4"/>
<reference evidence="2 3" key="1">
    <citation type="submission" date="2018-10" db="EMBL/GenBank/DDBJ databases">
        <title>Genome sequencing of Mucilaginibacter sp. HYN0043.</title>
        <authorList>
            <person name="Kim M."/>
            <person name="Yi H."/>
        </authorList>
    </citation>
    <scope>NUCLEOTIDE SEQUENCE [LARGE SCALE GENOMIC DNA]</scope>
    <source>
        <strain evidence="2 3">HYN0043</strain>
    </source>
</reference>
<keyword evidence="3" id="KW-1185">Reference proteome</keyword>
<evidence type="ECO:0000313" key="3">
    <source>
        <dbReference type="Proteomes" id="UP000270046"/>
    </source>
</evidence>
<name>A0A494VHP4_9SPHI</name>
<accession>A0A494VHP4</accession>
<dbReference type="Pfam" id="PF21751">
    <property type="entry name" value="DACNV"/>
    <property type="match status" value="1"/>
</dbReference>
<gene>
    <name evidence="2" type="ORF">HYN43_002685</name>
</gene>
<dbReference type="KEGG" id="muh:HYN43_002685"/>